<dbReference type="CDD" id="cd00038">
    <property type="entry name" value="CAP_ED"/>
    <property type="match status" value="1"/>
</dbReference>
<dbReference type="SMART" id="SM00331">
    <property type="entry name" value="PP2C_SIG"/>
    <property type="match status" value="1"/>
</dbReference>
<dbReference type="SMART" id="SM00100">
    <property type="entry name" value="cNMP"/>
    <property type="match status" value="1"/>
</dbReference>
<dbReference type="InterPro" id="IPR014710">
    <property type="entry name" value="RmlC-like_jellyroll"/>
</dbReference>
<dbReference type="InterPro" id="IPR036457">
    <property type="entry name" value="PPM-type-like_dom_sf"/>
</dbReference>
<evidence type="ECO:0000259" key="3">
    <source>
        <dbReference type="PROSITE" id="PS50042"/>
    </source>
</evidence>
<sequence>MTPALSSTLAASLAAFAPDASEQSVWIEFMDTLTLAPGEVLFRKGDAADAMFLIESGTLAVVLEVEGAGRAELRRLGPGQFLGEMALYRSEPRTATVEAVSAVKLWRLTAARLREAESLHPQLAVALHRHVASLISERVVFSNMELKQPLARLAHALRGLAASDFSSTGWDRSGVAKEALRSDEVGSVAQAMEFLADRLQEHIAALQQQTAAREAIESELRIAGQIQFSLLPPPLTTAEQQRVDFASFIQPAREAGGDLYDGFFLPDGRFFTLVGDVSGKGVSAAVFMALAAMAVRTLAREVRDPGELLAQVNRLLCERNETMQFVTACAVFFDPATGDLTWANAGHPLAAVISDAGDLAWLEGPRAAPLGVFEETVYATQQRKLALHETLLVYSDGVSEAQDPKDALFGSAGIQQCLAGGAVSGSAQLVQRVVSAVLAHQAEAPQADDITLVALRRVL</sequence>
<dbReference type="AlphaFoldDB" id="A0A7W8DL27"/>
<keyword evidence="5" id="KW-1185">Reference proteome</keyword>
<evidence type="ECO:0000256" key="2">
    <source>
        <dbReference type="SAM" id="Coils"/>
    </source>
</evidence>
<dbReference type="EMBL" id="JACHIG010000007">
    <property type="protein sequence ID" value="MBB5033919.1"/>
    <property type="molecule type" value="Genomic_DNA"/>
</dbReference>
<feature type="coiled-coil region" evidence="2">
    <location>
        <begin position="189"/>
        <end position="219"/>
    </location>
</feature>
<proteinExistence type="predicted"/>
<dbReference type="PANTHER" id="PTHR43156">
    <property type="entry name" value="STAGE II SPORULATION PROTEIN E-RELATED"/>
    <property type="match status" value="1"/>
</dbReference>
<dbReference type="Gene3D" id="3.60.40.10">
    <property type="entry name" value="PPM-type phosphatase domain"/>
    <property type="match status" value="1"/>
</dbReference>
<dbReference type="InterPro" id="IPR018488">
    <property type="entry name" value="cNMP-bd_CS"/>
</dbReference>
<dbReference type="SUPFAM" id="SSF51206">
    <property type="entry name" value="cAMP-binding domain-like"/>
    <property type="match status" value="1"/>
</dbReference>
<dbReference type="PROSITE" id="PS50042">
    <property type="entry name" value="CNMP_BINDING_3"/>
    <property type="match status" value="1"/>
</dbReference>
<keyword evidence="1 4" id="KW-0378">Hydrolase</keyword>
<name>A0A7W8DL27_9BACT</name>
<evidence type="ECO:0000256" key="1">
    <source>
        <dbReference type="ARBA" id="ARBA00022801"/>
    </source>
</evidence>
<reference evidence="4 5" key="1">
    <citation type="submission" date="2020-08" db="EMBL/GenBank/DDBJ databases">
        <title>Genomic Encyclopedia of Type Strains, Phase IV (KMG-IV): sequencing the most valuable type-strain genomes for metagenomic binning, comparative biology and taxonomic classification.</title>
        <authorList>
            <person name="Goeker M."/>
        </authorList>
    </citation>
    <scope>NUCLEOTIDE SEQUENCE [LARGE SCALE GENOMIC DNA]</scope>
    <source>
        <strain evidence="4 5">DSM 12252</strain>
    </source>
</reference>
<dbReference type="PROSITE" id="PS00889">
    <property type="entry name" value="CNMP_BINDING_2"/>
    <property type="match status" value="1"/>
</dbReference>
<dbReference type="EC" id="3.1.3.3" evidence="4"/>
<dbReference type="SUPFAM" id="SSF81606">
    <property type="entry name" value="PP2C-like"/>
    <property type="match status" value="1"/>
</dbReference>
<accession>A0A7W8DL27</accession>
<dbReference type="InterPro" id="IPR052016">
    <property type="entry name" value="Bact_Sigma-Reg"/>
</dbReference>
<dbReference type="GO" id="GO:0016791">
    <property type="term" value="F:phosphatase activity"/>
    <property type="evidence" value="ECO:0007669"/>
    <property type="project" value="TreeGrafter"/>
</dbReference>
<dbReference type="PRINTS" id="PR00103">
    <property type="entry name" value="CAMPKINASE"/>
</dbReference>
<gene>
    <name evidence="4" type="ORF">HNQ65_003509</name>
</gene>
<keyword evidence="2" id="KW-0175">Coiled coil</keyword>
<evidence type="ECO:0000313" key="4">
    <source>
        <dbReference type="EMBL" id="MBB5033919.1"/>
    </source>
</evidence>
<dbReference type="InterPro" id="IPR001932">
    <property type="entry name" value="PPM-type_phosphatase-like_dom"/>
</dbReference>
<dbReference type="Gene3D" id="2.60.120.10">
    <property type="entry name" value="Jelly Rolls"/>
    <property type="match status" value="1"/>
</dbReference>
<dbReference type="Pfam" id="PF00027">
    <property type="entry name" value="cNMP_binding"/>
    <property type="match status" value="1"/>
</dbReference>
<dbReference type="PANTHER" id="PTHR43156:SF2">
    <property type="entry name" value="STAGE II SPORULATION PROTEIN E"/>
    <property type="match status" value="1"/>
</dbReference>
<dbReference type="InterPro" id="IPR018490">
    <property type="entry name" value="cNMP-bd_dom_sf"/>
</dbReference>
<organism evidence="4 5">
    <name type="scientific">Prosthecobacter vanneervenii</name>
    <dbReference type="NCBI Taxonomy" id="48466"/>
    <lineage>
        <taxon>Bacteria</taxon>
        <taxon>Pseudomonadati</taxon>
        <taxon>Verrucomicrobiota</taxon>
        <taxon>Verrucomicrobiia</taxon>
        <taxon>Verrucomicrobiales</taxon>
        <taxon>Verrucomicrobiaceae</taxon>
        <taxon>Prosthecobacter</taxon>
    </lineage>
</organism>
<dbReference type="InterPro" id="IPR000595">
    <property type="entry name" value="cNMP-bd_dom"/>
</dbReference>
<protein>
    <submittedName>
        <fullName evidence="4">Sigma-B regulation protein RsbU (Phosphoserine phosphatase)</fullName>
        <ecNumber evidence="4">3.1.3.3</ecNumber>
    </submittedName>
</protein>
<dbReference type="Gene3D" id="6.10.340.10">
    <property type="match status" value="1"/>
</dbReference>
<evidence type="ECO:0000313" key="5">
    <source>
        <dbReference type="Proteomes" id="UP000590740"/>
    </source>
</evidence>
<feature type="domain" description="Cyclic nucleotide-binding" evidence="3">
    <location>
        <begin position="27"/>
        <end position="115"/>
    </location>
</feature>
<dbReference type="Pfam" id="PF07228">
    <property type="entry name" value="SpoIIE"/>
    <property type="match status" value="1"/>
</dbReference>
<comment type="caution">
    <text evidence="4">The sequence shown here is derived from an EMBL/GenBank/DDBJ whole genome shotgun (WGS) entry which is preliminary data.</text>
</comment>
<dbReference type="Proteomes" id="UP000590740">
    <property type="component" value="Unassembled WGS sequence"/>
</dbReference>